<accession>A0A3S4REU9</accession>
<dbReference type="PANTHER" id="PTHR44846:SF12">
    <property type="entry name" value="HTH-TYPE TRANSCRIPTIONAL REGULATOR TRER"/>
    <property type="match status" value="1"/>
</dbReference>
<organism evidence="5 6">
    <name type="scientific">Actinomyces howellii</name>
    <dbReference type="NCBI Taxonomy" id="52771"/>
    <lineage>
        <taxon>Bacteria</taxon>
        <taxon>Bacillati</taxon>
        <taxon>Actinomycetota</taxon>
        <taxon>Actinomycetes</taxon>
        <taxon>Actinomycetales</taxon>
        <taxon>Actinomycetaceae</taxon>
        <taxon>Actinomyces</taxon>
    </lineage>
</organism>
<evidence type="ECO:0000313" key="6">
    <source>
        <dbReference type="Proteomes" id="UP000266895"/>
    </source>
</evidence>
<dbReference type="GO" id="GO:0045892">
    <property type="term" value="P:negative regulation of DNA-templated transcription"/>
    <property type="evidence" value="ECO:0007669"/>
    <property type="project" value="TreeGrafter"/>
</dbReference>
<dbReference type="SMART" id="SM00345">
    <property type="entry name" value="HTH_GNTR"/>
    <property type="match status" value="1"/>
</dbReference>
<evidence type="ECO:0000256" key="3">
    <source>
        <dbReference type="ARBA" id="ARBA00023163"/>
    </source>
</evidence>
<dbReference type="GO" id="GO:0003677">
    <property type="term" value="F:DNA binding"/>
    <property type="evidence" value="ECO:0007669"/>
    <property type="project" value="UniProtKB-KW"/>
</dbReference>
<dbReference type="CDD" id="cd07377">
    <property type="entry name" value="WHTH_GntR"/>
    <property type="match status" value="1"/>
</dbReference>
<name>A0A3S4REU9_9ACTO</name>
<gene>
    <name evidence="5" type="primary">treR</name>
    <name evidence="5" type="ORF">NCTC11636_00824</name>
</gene>
<keyword evidence="2" id="KW-0238">DNA-binding</keyword>
<dbReference type="PANTHER" id="PTHR44846">
    <property type="entry name" value="MANNOSYL-D-GLYCERATE TRANSPORT/METABOLISM SYSTEM REPRESSOR MNGR-RELATED"/>
    <property type="match status" value="1"/>
</dbReference>
<dbReference type="OrthoDB" id="7363114at2"/>
<dbReference type="Gene3D" id="1.10.10.10">
    <property type="entry name" value="Winged helix-like DNA-binding domain superfamily/Winged helix DNA-binding domain"/>
    <property type="match status" value="1"/>
</dbReference>
<sequence length="243" mass="26913">MPAPKYEQIYEHLRERIEDGSFPFRSFLPSENRLSAHFGTTRPTVRRALQYLGSHGYVQSIQGKGIQVIHRPREVSRFLLSGIESLEEAGGRIGTDVRTVLLSASTEVVDPALSAASGLEAGEQVIHLKRLRFLDERPAIIDHNRFLRSVVPSVPVEAAESSVYAYLEHELGVHIATSSRMVTVEAATQEDREHLDLGGLDCVAVVESLAFDASGVPFEYTRSHHVPATFGFISTAQRLPARR</sequence>
<evidence type="ECO:0000259" key="4">
    <source>
        <dbReference type="PROSITE" id="PS50949"/>
    </source>
</evidence>
<proteinExistence type="predicted"/>
<keyword evidence="1" id="KW-0805">Transcription regulation</keyword>
<keyword evidence="6" id="KW-1185">Reference proteome</keyword>
<evidence type="ECO:0000313" key="5">
    <source>
        <dbReference type="EMBL" id="VEG27010.1"/>
    </source>
</evidence>
<dbReference type="SUPFAM" id="SSF64288">
    <property type="entry name" value="Chorismate lyase-like"/>
    <property type="match status" value="1"/>
</dbReference>
<dbReference type="SMART" id="SM00866">
    <property type="entry name" value="UTRA"/>
    <property type="match status" value="1"/>
</dbReference>
<dbReference type="InterPro" id="IPR036388">
    <property type="entry name" value="WH-like_DNA-bd_sf"/>
</dbReference>
<dbReference type="InterPro" id="IPR011663">
    <property type="entry name" value="UTRA"/>
</dbReference>
<dbReference type="KEGG" id="ahw:NCTC11636_00824"/>
<dbReference type="InterPro" id="IPR028978">
    <property type="entry name" value="Chorismate_lyase_/UTRA_dom_sf"/>
</dbReference>
<dbReference type="Proteomes" id="UP000266895">
    <property type="component" value="Chromosome"/>
</dbReference>
<protein>
    <submittedName>
        <fullName evidence="5">Trehalose operon transcriptional repressor</fullName>
    </submittedName>
</protein>
<dbReference type="InterPro" id="IPR000524">
    <property type="entry name" value="Tscrpt_reg_HTH_GntR"/>
</dbReference>
<dbReference type="Pfam" id="PF07702">
    <property type="entry name" value="UTRA"/>
    <property type="match status" value="1"/>
</dbReference>
<dbReference type="PRINTS" id="PR00035">
    <property type="entry name" value="HTHGNTR"/>
</dbReference>
<evidence type="ECO:0000256" key="2">
    <source>
        <dbReference type="ARBA" id="ARBA00023125"/>
    </source>
</evidence>
<evidence type="ECO:0000256" key="1">
    <source>
        <dbReference type="ARBA" id="ARBA00023015"/>
    </source>
</evidence>
<dbReference type="Gene3D" id="3.40.1410.10">
    <property type="entry name" value="Chorismate lyase-like"/>
    <property type="match status" value="1"/>
</dbReference>
<dbReference type="EMBL" id="LR134350">
    <property type="protein sequence ID" value="VEG27010.1"/>
    <property type="molecule type" value="Genomic_DNA"/>
</dbReference>
<dbReference type="InterPro" id="IPR036390">
    <property type="entry name" value="WH_DNA-bd_sf"/>
</dbReference>
<dbReference type="RefSeq" id="WP_126381982.1">
    <property type="nucleotide sequence ID" value="NZ_LR134350.1"/>
</dbReference>
<reference evidence="5 6" key="1">
    <citation type="submission" date="2018-12" db="EMBL/GenBank/DDBJ databases">
        <authorList>
            <consortium name="Pathogen Informatics"/>
        </authorList>
    </citation>
    <scope>NUCLEOTIDE SEQUENCE [LARGE SCALE GENOMIC DNA]</scope>
    <source>
        <strain evidence="5 6">NCTC11636</strain>
    </source>
</reference>
<dbReference type="SUPFAM" id="SSF46785">
    <property type="entry name" value="Winged helix' DNA-binding domain"/>
    <property type="match status" value="1"/>
</dbReference>
<dbReference type="GO" id="GO:0003700">
    <property type="term" value="F:DNA-binding transcription factor activity"/>
    <property type="evidence" value="ECO:0007669"/>
    <property type="project" value="InterPro"/>
</dbReference>
<dbReference type="PROSITE" id="PS50949">
    <property type="entry name" value="HTH_GNTR"/>
    <property type="match status" value="1"/>
</dbReference>
<feature type="domain" description="HTH gntR-type" evidence="4">
    <location>
        <begin position="3"/>
        <end position="71"/>
    </location>
</feature>
<dbReference type="Pfam" id="PF00392">
    <property type="entry name" value="GntR"/>
    <property type="match status" value="1"/>
</dbReference>
<dbReference type="AlphaFoldDB" id="A0A3S4REU9"/>
<dbReference type="InterPro" id="IPR050679">
    <property type="entry name" value="Bact_HTH_transcr_reg"/>
</dbReference>
<keyword evidence="3" id="KW-0804">Transcription</keyword>